<keyword evidence="1" id="KW-0863">Zinc-finger</keyword>
<evidence type="ECO:0000256" key="2">
    <source>
        <dbReference type="SAM" id="Coils"/>
    </source>
</evidence>
<organism evidence="5 6">
    <name type="scientific">Pichia sorbitophila (strain ATCC MYA-4447 / BCRC 22081 / CBS 7064 / NBRC 10061 / NRRL Y-12695)</name>
    <name type="common">Hybrid yeast</name>
    <dbReference type="NCBI Taxonomy" id="559304"/>
    <lineage>
        <taxon>Eukaryota</taxon>
        <taxon>Fungi</taxon>
        <taxon>Dikarya</taxon>
        <taxon>Ascomycota</taxon>
        <taxon>Saccharomycotina</taxon>
        <taxon>Pichiomycetes</taxon>
        <taxon>Debaryomycetaceae</taxon>
        <taxon>Millerozyma</taxon>
    </lineage>
</organism>
<dbReference type="InParanoid" id="G8YC87"/>
<dbReference type="Gene3D" id="3.30.40.10">
    <property type="entry name" value="Zinc/RING finger domain, C3HC4 (zinc finger)"/>
    <property type="match status" value="1"/>
</dbReference>
<dbReference type="GO" id="GO:0003697">
    <property type="term" value="F:single-stranded DNA binding"/>
    <property type="evidence" value="ECO:0007669"/>
    <property type="project" value="InterPro"/>
</dbReference>
<accession>G8YC87</accession>
<keyword evidence="1" id="KW-0479">Metal-binding</keyword>
<evidence type="ECO:0000313" key="6">
    <source>
        <dbReference type="Proteomes" id="UP000005222"/>
    </source>
</evidence>
<evidence type="ECO:0000256" key="3">
    <source>
        <dbReference type="SAM" id="MobiDB-lite"/>
    </source>
</evidence>
<dbReference type="GO" id="GO:0006513">
    <property type="term" value="P:protein monoubiquitination"/>
    <property type="evidence" value="ECO:0007669"/>
    <property type="project" value="InterPro"/>
</dbReference>
<dbReference type="AlphaFoldDB" id="G8YC87"/>
<dbReference type="OrthoDB" id="6105938at2759"/>
<keyword evidence="1" id="KW-0862">Zinc</keyword>
<dbReference type="STRING" id="559304.G8YC87"/>
<dbReference type="HOGENOM" id="CLU_063947_0_0_1"/>
<feature type="domain" description="RING-type" evidence="4">
    <location>
        <begin position="32"/>
        <end position="70"/>
    </location>
</feature>
<dbReference type="GO" id="GO:0005634">
    <property type="term" value="C:nucleus"/>
    <property type="evidence" value="ECO:0007669"/>
    <property type="project" value="TreeGrafter"/>
</dbReference>
<dbReference type="InterPro" id="IPR039577">
    <property type="entry name" value="Rad18"/>
</dbReference>
<dbReference type="PANTHER" id="PTHR14134:SF2">
    <property type="entry name" value="E3 UBIQUITIN-PROTEIN LIGASE RAD18"/>
    <property type="match status" value="1"/>
</dbReference>
<keyword evidence="2" id="KW-0175">Coiled coil</keyword>
<dbReference type="GO" id="GO:0008270">
    <property type="term" value="F:zinc ion binding"/>
    <property type="evidence" value="ECO:0007669"/>
    <property type="project" value="UniProtKB-KW"/>
</dbReference>
<dbReference type="PANTHER" id="PTHR14134">
    <property type="entry name" value="E3 UBIQUITIN-PROTEIN LIGASE RAD18"/>
    <property type="match status" value="1"/>
</dbReference>
<evidence type="ECO:0000256" key="1">
    <source>
        <dbReference type="PROSITE-ProRule" id="PRU00175"/>
    </source>
</evidence>
<proteinExistence type="predicted"/>
<sequence>MQEIEELLKFWSGVDNDLKASIISKIHSTIECPMCQEIMYVPFMLPCGHSSCYSCLYTWLGIKMNCPTCREECENKPVLNVPLKQISDVISQLIIDLNKAKEESDHTENQRKEALAQYQEDFDNKALFGDLFKAAVTLIDRSDGVPRCGNCHWEAHGSVCLHCGTRFRISRDDTYYDSDDGNAYDEDDNESRDYGSHEEYDSQDSFIDNSEPVIHLNSDNYLSSDLGSYHEDWTGFNSASPQSSEDEPHASADLHNALHNFHHNMVHDDDEDVHVVNSDDEYDDDDVSVNTDSLISRRPRVINISDDDDDE</sequence>
<dbReference type="SMART" id="SM00184">
    <property type="entry name" value="RING"/>
    <property type="match status" value="1"/>
</dbReference>
<protein>
    <submittedName>
        <fullName evidence="5">Piso0_002298 protein</fullName>
    </submittedName>
</protein>
<dbReference type="Proteomes" id="UP000005222">
    <property type="component" value="Chromosome J"/>
</dbReference>
<dbReference type="GO" id="GO:0061630">
    <property type="term" value="F:ubiquitin protein ligase activity"/>
    <property type="evidence" value="ECO:0007669"/>
    <property type="project" value="InterPro"/>
</dbReference>
<feature type="region of interest" description="Disordered" evidence="3">
    <location>
        <begin position="177"/>
        <end position="205"/>
    </location>
</feature>
<reference evidence="5 6" key="1">
    <citation type="journal article" date="2012" name="G3 (Bethesda)">
        <title>Pichia sorbitophila, an interspecies yeast hybrid reveals early steps of genome resolution following polyploidization.</title>
        <authorList>
            <person name="Leh Louis V."/>
            <person name="Despons L."/>
            <person name="Friedrich A."/>
            <person name="Martin T."/>
            <person name="Durrens P."/>
            <person name="Casaregola S."/>
            <person name="Neuveglise C."/>
            <person name="Fairhead C."/>
            <person name="Marck C."/>
            <person name="Cruz J.A."/>
            <person name="Straub M.L."/>
            <person name="Kugler V."/>
            <person name="Sacerdot C."/>
            <person name="Uzunov Z."/>
            <person name="Thierry A."/>
            <person name="Weiss S."/>
            <person name="Bleykasten C."/>
            <person name="De Montigny J."/>
            <person name="Jacques N."/>
            <person name="Jung P."/>
            <person name="Lemaire M."/>
            <person name="Mallet S."/>
            <person name="Morel G."/>
            <person name="Richard G.F."/>
            <person name="Sarkar A."/>
            <person name="Savel G."/>
            <person name="Schacherer J."/>
            <person name="Seret M.L."/>
            <person name="Talla E."/>
            <person name="Samson G."/>
            <person name="Jubin C."/>
            <person name="Poulain J."/>
            <person name="Vacherie B."/>
            <person name="Barbe V."/>
            <person name="Pelletier E."/>
            <person name="Sherman D.J."/>
            <person name="Westhof E."/>
            <person name="Weissenbach J."/>
            <person name="Baret P.V."/>
            <person name="Wincker P."/>
            <person name="Gaillardin C."/>
            <person name="Dujon B."/>
            <person name="Souciet J.L."/>
        </authorList>
    </citation>
    <scope>NUCLEOTIDE SEQUENCE [LARGE SCALE GENOMIC DNA]</scope>
    <source>
        <strain evidence="6">ATCC MYA-4447 / BCRC 22081 / CBS 7064 / NBRC 10061 / NRRL Y-12695</strain>
    </source>
</reference>
<dbReference type="EMBL" id="FO082050">
    <property type="protein sequence ID" value="CCE82568.1"/>
    <property type="molecule type" value="Genomic_DNA"/>
</dbReference>
<name>G8YC87_PICSO</name>
<keyword evidence="6" id="KW-1185">Reference proteome</keyword>
<dbReference type="GO" id="GO:0006301">
    <property type="term" value="P:DNA damage tolerance"/>
    <property type="evidence" value="ECO:0007669"/>
    <property type="project" value="InterPro"/>
</dbReference>
<dbReference type="InterPro" id="IPR013083">
    <property type="entry name" value="Znf_RING/FYVE/PHD"/>
</dbReference>
<feature type="coiled-coil region" evidence="2">
    <location>
        <begin position="83"/>
        <end position="117"/>
    </location>
</feature>
<dbReference type="OMA" id="DANDNWH"/>
<evidence type="ECO:0000259" key="4">
    <source>
        <dbReference type="PROSITE" id="PS50089"/>
    </source>
</evidence>
<dbReference type="SUPFAM" id="SSF57850">
    <property type="entry name" value="RING/U-box"/>
    <property type="match status" value="1"/>
</dbReference>
<dbReference type="PROSITE" id="PS50089">
    <property type="entry name" value="ZF_RING_2"/>
    <property type="match status" value="1"/>
</dbReference>
<gene>
    <name evidence="5" type="primary">Piso0_002298</name>
    <name evidence="5" type="ORF">GNLVRS01_PISO0J08985g</name>
</gene>
<feature type="compositionally biased region" description="Basic and acidic residues" evidence="3">
    <location>
        <begin position="191"/>
        <end position="200"/>
    </location>
</feature>
<feature type="compositionally biased region" description="Acidic residues" evidence="3">
    <location>
        <begin position="177"/>
        <end position="190"/>
    </location>
</feature>
<evidence type="ECO:0000313" key="5">
    <source>
        <dbReference type="EMBL" id="CCE82568.1"/>
    </source>
</evidence>
<dbReference type="Pfam" id="PF13923">
    <property type="entry name" value="zf-C3HC4_2"/>
    <property type="match status" value="1"/>
</dbReference>
<dbReference type="GO" id="GO:0097505">
    <property type="term" value="C:Rad6-Rad18 complex"/>
    <property type="evidence" value="ECO:0007669"/>
    <property type="project" value="TreeGrafter"/>
</dbReference>
<dbReference type="InterPro" id="IPR001841">
    <property type="entry name" value="Znf_RING"/>
</dbReference>
<dbReference type="eggNOG" id="KOG2177">
    <property type="taxonomic scope" value="Eukaryota"/>
</dbReference>